<evidence type="ECO:0000256" key="1">
    <source>
        <dbReference type="ARBA" id="ARBA00023015"/>
    </source>
</evidence>
<evidence type="ECO:0000256" key="3">
    <source>
        <dbReference type="ARBA" id="ARBA00023163"/>
    </source>
</evidence>
<dbReference type="RefSeq" id="WP_206254609.1">
    <property type="nucleotide sequence ID" value="NZ_CP071060.1"/>
</dbReference>
<dbReference type="InterPro" id="IPR018062">
    <property type="entry name" value="HTH_AraC-typ_CS"/>
</dbReference>
<dbReference type="InterPro" id="IPR009057">
    <property type="entry name" value="Homeodomain-like_sf"/>
</dbReference>
<accession>A0ABX7M5K3</accession>
<protein>
    <submittedName>
        <fullName evidence="5">Helix-turn-helix transcriptional regulator</fullName>
    </submittedName>
</protein>
<name>A0ABX7M5K3_9RHOO</name>
<dbReference type="SMART" id="SM00342">
    <property type="entry name" value="HTH_ARAC"/>
    <property type="match status" value="1"/>
</dbReference>
<proteinExistence type="predicted"/>
<dbReference type="SUPFAM" id="SSF46689">
    <property type="entry name" value="Homeodomain-like"/>
    <property type="match status" value="1"/>
</dbReference>
<dbReference type="PROSITE" id="PS01124">
    <property type="entry name" value="HTH_ARAC_FAMILY_2"/>
    <property type="match status" value="1"/>
</dbReference>
<dbReference type="PROSITE" id="PS00041">
    <property type="entry name" value="HTH_ARAC_FAMILY_1"/>
    <property type="match status" value="1"/>
</dbReference>
<keyword evidence="3" id="KW-0804">Transcription</keyword>
<keyword evidence="6" id="KW-1185">Reference proteome</keyword>
<sequence length="270" mass="29362">MSPEIHTRPGVGSTARIVQRQALRFARVFIDTPILIFITHGEKALSWAGGDCVLHAGEALAIAGGQHFDVTNRVGPDGRYEAFWLVWEPALLAAHVCDAPPIRDVLAIHPQGDAFANACLHARDAIAQPDVVPEGVARHRMAELLVWLAHHGGRFAEAPPPSFVRRVRGLLDAEPGRAWNTDQIAAAMAISEATLRRRLAAEGTALSELLVDVRMTRAMQLLQSTAMPVTRIAEAVGYESASRFALRFRSRFGFAPTAIRGHRRGVAEPA</sequence>
<dbReference type="Pfam" id="PF12833">
    <property type="entry name" value="HTH_18"/>
    <property type="match status" value="1"/>
</dbReference>
<dbReference type="PANTHER" id="PTHR47894:SF4">
    <property type="entry name" value="HTH-TYPE TRANSCRIPTIONAL REGULATOR GADX"/>
    <property type="match status" value="1"/>
</dbReference>
<dbReference type="Proteomes" id="UP000663570">
    <property type="component" value="Chromosome"/>
</dbReference>
<evidence type="ECO:0000313" key="6">
    <source>
        <dbReference type="Proteomes" id="UP000663570"/>
    </source>
</evidence>
<organism evidence="5 6">
    <name type="scientific">Niveibacterium microcysteis</name>
    <dbReference type="NCBI Taxonomy" id="2811415"/>
    <lineage>
        <taxon>Bacteria</taxon>
        <taxon>Pseudomonadati</taxon>
        <taxon>Pseudomonadota</taxon>
        <taxon>Betaproteobacteria</taxon>
        <taxon>Rhodocyclales</taxon>
        <taxon>Rhodocyclaceae</taxon>
        <taxon>Niveibacterium</taxon>
    </lineage>
</organism>
<keyword evidence="1" id="KW-0805">Transcription regulation</keyword>
<reference evidence="5 6" key="1">
    <citation type="submission" date="2021-02" db="EMBL/GenBank/DDBJ databases">
        <title>Niveibacterium changnyeongensis HC41.</title>
        <authorList>
            <person name="Kang M."/>
        </authorList>
    </citation>
    <scope>NUCLEOTIDE SEQUENCE [LARGE SCALE GENOMIC DNA]</scope>
    <source>
        <strain evidence="5 6">HC41</strain>
    </source>
</reference>
<feature type="domain" description="HTH araC/xylS-type" evidence="4">
    <location>
        <begin position="165"/>
        <end position="262"/>
    </location>
</feature>
<dbReference type="InterPro" id="IPR018060">
    <property type="entry name" value="HTH_AraC"/>
</dbReference>
<dbReference type="EMBL" id="CP071060">
    <property type="protein sequence ID" value="QSI77049.1"/>
    <property type="molecule type" value="Genomic_DNA"/>
</dbReference>
<keyword evidence="2" id="KW-0238">DNA-binding</keyword>
<evidence type="ECO:0000256" key="2">
    <source>
        <dbReference type="ARBA" id="ARBA00023125"/>
    </source>
</evidence>
<dbReference type="PANTHER" id="PTHR47894">
    <property type="entry name" value="HTH-TYPE TRANSCRIPTIONAL REGULATOR GADX"/>
    <property type="match status" value="1"/>
</dbReference>
<evidence type="ECO:0000259" key="4">
    <source>
        <dbReference type="PROSITE" id="PS01124"/>
    </source>
</evidence>
<dbReference type="Gene3D" id="1.10.10.60">
    <property type="entry name" value="Homeodomain-like"/>
    <property type="match status" value="1"/>
</dbReference>
<gene>
    <name evidence="5" type="ORF">JY500_21815</name>
</gene>
<evidence type="ECO:0000313" key="5">
    <source>
        <dbReference type="EMBL" id="QSI77049.1"/>
    </source>
</evidence>